<name>A0A914ZKW5_PARUN</name>
<dbReference type="InterPro" id="IPR022284">
    <property type="entry name" value="GPAT/DHAPAT"/>
</dbReference>
<dbReference type="Pfam" id="PF01553">
    <property type="entry name" value="Acyltransferase"/>
    <property type="match status" value="1"/>
</dbReference>
<sequence>MFAGWDMWEEESKSVREALHLESKDSNPVDIIEEHRKKFDSLKVPHQRFPMYPLQCRQLDVYHSTLLQPLPVCETCFGSPISSLRRVNYVNVLDFPLCGGLSSATMFPAASRSRWLADIRYTISTPIPHAYPSVAQRVLHSQRVANTTELIAAAENSPLRVIKKRAVSWLLRATGAFFIRRRVGDTDSAGCDQLYRSVLSTYMCEVLREGIPIEFFLEGTRSRFGKALLPKNGLISNIVAAVQQGVIKDVWMVPVSFTYDHTAEGIFFNELMGKRKQRESVWRVFKGVVQSLGSGRCGAVRINFGTPVLLTNYMMSLKGKLSRSQYHFTLKHELRAHSYRELLPWHYGSDTPGSTLIRSIGYHIVYDAQMQSSLSICSLLSALMLCKYRGKVRIECVLNDFVCLCNVIVELGFDIVGWDSENTDGHALLQRGIVLLSDSLVQFDESISIRCTHEDTLHLAYHKNALVPVFSIISVVSLAMLMLRSVKCTETLLVEMSLLACDLLQYEVLFCKPCENLKKRIGEMILRMKSLNGGLLRIDSDVSSPGDTFISVPNEEAECLLLFYSNILRPFLQSMYIALDSLTSLTTPFEGKGADFVRTLLSRPANGFLTPFTLLAEALNADSFNNALRLFREKGLLAVGPVVAVGNPEGASALLHSLKTLLCDSQ</sequence>
<dbReference type="WBParaSite" id="PgB05_g150_t01">
    <property type="protein sequence ID" value="PgB05_g150_t01"/>
    <property type="gene ID" value="PgB05_g150"/>
</dbReference>
<dbReference type="Pfam" id="PF19277">
    <property type="entry name" value="GPAT_C"/>
    <property type="match status" value="1"/>
</dbReference>
<dbReference type="GO" id="GO:0031966">
    <property type="term" value="C:mitochondrial membrane"/>
    <property type="evidence" value="ECO:0007669"/>
    <property type="project" value="TreeGrafter"/>
</dbReference>
<evidence type="ECO:0000259" key="1">
    <source>
        <dbReference type="SMART" id="SM00563"/>
    </source>
</evidence>
<dbReference type="InterPro" id="IPR045520">
    <property type="entry name" value="GPAT/DHAPAT_C"/>
</dbReference>
<dbReference type="GO" id="GO:0006072">
    <property type="term" value="P:glycerol-3-phosphate metabolic process"/>
    <property type="evidence" value="ECO:0007669"/>
    <property type="project" value="TreeGrafter"/>
</dbReference>
<dbReference type="PANTHER" id="PTHR12563">
    <property type="entry name" value="GLYCEROL-3-PHOSPHATE ACYLTRANSFERASE"/>
    <property type="match status" value="1"/>
</dbReference>
<evidence type="ECO:0000313" key="2">
    <source>
        <dbReference type="Proteomes" id="UP000887569"/>
    </source>
</evidence>
<organism evidence="2 3">
    <name type="scientific">Parascaris univalens</name>
    <name type="common">Nematode worm</name>
    <dbReference type="NCBI Taxonomy" id="6257"/>
    <lineage>
        <taxon>Eukaryota</taxon>
        <taxon>Metazoa</taxon>
        <taxon>Ecdysozoa</taxon>
        <taxon>Nematoda</taxon>
        <taxon>Chromadorea</taxon>
        <taxon>Rhabditida</taxon>
        <taxon>Spirurina</taxon>
        <taxon>Ascaridomorpha</taxon>
        <taxon>Ascaridoidea</taxon>
        <taxon>Ascarididae</taxon>
        <taxon>Parascaris</taxon>
    </lineage>
</organism>
<accession>A0A914ZKW5</accession>
<dbReference type="InterPro" id="IPR002123">
    <property type="entry name" value="Plipid/glycerol_acylTrfase"/>
</dbReference>
<dbReference type="SUPFAM" id="SSF69593">
    <property type="entry name" value="Glycerol-3-phosphate (1)-acyltransferase"/>
    <property type="match status" value="1"/>
</dbReference>
<protein>
    <submittedName>
        <fullName evidence="3">Phospholipid/glycerol acyltransferase domain-containing protein</fullName>
    </submittedName>
</protein>
<dbReference type="PANTHER" id="PTHR12563:SF23">
    <property type="entry name" value="BCDNA.GH07066"/>
    <property type="match status" value="1"/>
</dbReference>
<dbReference type="Proteomes" id="UP000887569">
    <property type="component" value="Unplaced"/>
</dbReference>
<feature type="domain" description="Phospholipid/glycerol acyltransferase" evidence="1">
    <location>
        <begin position="134"/>
        <end position="260"/>
    </location>
</feature>
<dbReference type="GO" id="GO:0006631">
    <property type="term" value="P:fatty acid metabolic process"/>
    <property type="evidence" value="ECO:0007669"/>
    <property type="project" value="TreeGrafter"/>
</dbReference>
<proteinExistence type="predicted"/>
<dbReference type="GO" id="GO:0004366">
    <property type="term" value="F:glycerol-3-phosphate O-acyltransferase activity"/>
    <property type="evidence" value="ECO:0007669"/>
    <property type="project" value="TreeGrafter"/>
</dbReference>
<dbReference type="SMART" id="SM00563">
    <property type="entry name" value="PlsC"/>
    <property type="match status" value="1"/>
</dbReference>
<evidence type="ECO:0000313" key="3">
    <source>
        <dbReference type="WBParaSite" id="PgB05_g150_t01"/>
    </source>
</evidence>
<reference evidence="3" key="1">
    <citation type="submission" date="2022-11" db="UniProtKB">
        <authorList>
            <consortium name="WormBaseParasite"/>
        </authorList>
    </citation>
    <scope>IDENTIFICATION</scope>
</reference>
<dbReference type="GO" id="GO:0019432">
    <property type="term" value="P:triglyceride biosynthetic process"/>
    <property type="evidence" value="ECO:0007669"/>
    <property type="project" value="TreeGrafter"/>
</dbReference>
<dbReference type="GO" id="GO:0008654">
    <property type="term" value="P:phospholipid biosynthetic process"/>
    <property type="evidence" value="ECO:0007669"/>
    <property type="project" value="TreeGrafter"/>
</dbReference>
<keyword evidence="2" id="KW-1185">Reference proteome</keyword>
<dbReference type="AlphaFoldDB" id="A0A914ZKW5"/>